<dbReference type="InterPro" id="IPR036388">
    <property type="entry name" value="WH-like_DNA-bd_sf"/>
</dbReference>
<dbReference type="EMBL" id="JAODOP010000004">
    <property type="protein sequence ID" value="MEF3834527.1"/>
    <property type="molecule type" value="Genomic_DNA"/>
</dbReference>
<dbReference type="SUPFAM" id="SSF88659">
    <property type="entry name" value="Sigma3 and sigma4 domains of RNA polymerase sigma factors"/>
    <property type="match status" value="1"/>
</dbReference>
<dbReference type="NCBIfam" id="TIGR02937">
    <property type="entry name" value="sigma70-ECF"/>
    <property type="match status" value="1"/>
</dbReference>
<keyword evidence="7" id="KW-1185">Reference proteome</keyword>
<dbReference type="Gene3D" id="1.10.1740.10">
    <property type="match status" value="1"/>
</dbReference>
<keyword evidence="4" id="KW-0804">Transcription</keyword>
<dbReference type="InterPro" id="IPR039425">
    <property type="entry name" value="RNA_pol_sigma-70-like"/>
</dbReference>
<dbReference type="Pfam" id="PF08281">
    <property type="entry name" value="Sigma70_r4_2"/>
    <property type="match status" value="1"/>
</dbReference>
<sequence length="188" mass="22126">MGTLKPKDSIRITFENREIFNSVFIETYKPLVLFANQYVNFNQDISEDIVQEVFMLLLQKKYEFDSLTSLKAFLYKSVKNACLNYNKHEKVKQLYANEKKAVMFEDNFLDKIFEEEVYFHLIKALNQLPKRCKEVFELSLKGLKNPEIAEQMEISIETVKVQKKQGKKILSELLKPEIVSILALLFKI</sequence>
<dbReference type="SMART" id="SM00421">
    <property type="entry name" value="HTH_LUXR"/>
    <property type="match status" value="1"/>
</dbReference>
<dbReference type="Pfam" id="PF04542">
    <property type="entry name" value="Sigma70_r2"/>
    <property type="match status" value="1"/>
</dbReference>
<keyword evidence="2" id="KW-0805">Transcription regulation</keyword>
<evidence type="ECO:0000313" key="7">
    <source>
        <dbReference type="Proteomes" id="UP001337305"/>
    </source>
</evidence>
<dbReference type="SUPFAM" id="SSF88946">
    <property type="entry name" value="Sigma2 domain of RNA polymerase sigma factors"/>
    <property type="match status" value="1"/>
</dbReference>
<dbReference type="InterPro" id="IPR014327">
    <property type="entry name" value="RNA_pol_sigma70_bacteroid"/>
</dbReference>
<dbReference type="InterPro" id="IPR013249">
    <property type="entry name" value="RNA_pol_sigma70_r4_t2"/>
</dbReference>
<name>A0ABU7XUW9_9FLAO</name>
<dbReference type="PANTHER" id="PTHR43133:SF46">
    <property type="entry name" value="RNA POLYMERASE SIGMA-70 FACTOR ECF SUBFAMILY"/>
    <property type="match status" value="1"/>
</dbReference>
<dbReference type="InterPro" id="IPR000792">
    <property type="entry name" value="Tscrpt_reg_LuxR_C"/>
</dbReference>
<protein>
    <submittedName>
        <fullName evidence="6">RNA polymerase sigma-70 factor</fullName>
    </submittedName>
</protein>
<dbReference type="InterPro" id="IPR013325">
    <property type="entry name" value="RNA_pol_sigma_r2"/>
</dbReference>
<dbReference type="Gene3D" id="1.10.10.10">
    <property type="entry name" value="Winged helix-like DNA-binding domain superfamily/Winged helix DNA-binding domain"/>
    <property type="match status" value="1"/>
</dbReference>
<dbReference type="NCBIfam" id="TIGR02985">
    <property type="entry name" value="Sig70_bacteroi1"/>
    <property type="match status" value="1"/>
</dbReference>
<feature type="domain" description="HTH luxR-type" evidence="5">
    <location>
        <begin position="125"/>
        <end position="182"/>
    </location>
</feature>
<evidence type="ECO:0000256" key="4">
    <source>
        <dbReference type="ARBA" id="ARBA00023163"/>
    </source>
</evidence>
<evidence type="ECO:0000256" key="3">
    <source>
        <dbReference type="ARBA" id="ARBA00023082"/>
    </source>
</evidence>
<proteinExistence type="inferred from homology"/>
<evidence type="ECO:0000256" key="2">
    <source>
        <dbReference type="ARBA" id="ARBA00023015"/>
    </source>
</evidence>
<comment type="similarity">
    <text evidence="1">Belongs to the sigma-70 factor family. ECF subfamily.</text>
</comment>
<evidence type="ECO:0000256" key="1">
    <source>
        <dbReference type="ARBA" id="ARBA00010641"/>
    </source>
</evidence>
<accession>A0ABU7XUW9</accession>
<dbReference type="InterPro" id="IPR013324">
    <property type="entry name" value="RNA_pol_sigma_r3/r4-like"/>
</dbReference>
<evidence type="ECO:0000259" key="5">
    <source>
        <dbReference type="SMART" id="SM00421"/>
    </source>
</evidence>
<dbReference type="PANTHER" id="PTHR43133">
    <property type="entry name" value="RNA POLYMERASE ECF-TYPE SIGMA FACTO"/>
    <property type="match status" value="1"/>
</dbReference>
<evidence type="ECO:0000313" key="6">
    <source>
        <dbReference type="EMBL" id="MEF3834527.1"/>
    </source>
</evidence>
<organism evidence="6 7">
    <name type="scientific">Flavivirga spongiicola</name>
    <dbReference type="NCBI Taxonomy" id="421621"/>
    <lineage>
        <taxon>Bacteria</taxon>
        <taxon>Pseudomonadati</taxon>
        <taxon>Bacteroidota</taxon>
        <taxon>Flavobacteriia</taxon>
        <taxon>Flavobacteriales</taxon>
        <taxon>Flavobacteriaceae</taxon>
        <taxon>Flavivirga</taxon>
    </lineage>
</organism>
<dbReference type="InterPro" id="IPR014284">
    <property type="entry name" value="RNA_pol_sigma-70_dom"/>
</dbReference>
<comment type="caution">
    <text evidence="6">The sequence shown here is derived from an EMBL/GenBank/DDBJ whole genome shotgun (WGS) entry which is preliminary data.</text>
</comment>
<keyword evidence="3" id="KW-0731">Sigma factor</keyword>
<gene>
    <name evidence="6" type="ORF">N1F79_15425</name>
</gene>
<dbReference type="RefSeq" id="WP_303306850.1">
    <property type="nucleotide sequence ID" value="NZ_JAODOP010000004.1"/>
</dbReference>
<reference evidence="6 7" key="1">
    <citation type="submission" date="2022-09" db="EMBL/GenBank/DDBJ databases">
        <title>Genome sequencing of Flavivirga sp. MEBiC05379.</title>
        <authorList>
            <person name="Oh H.-M."/>
            <person name="Kwon K.K."/>
            <person name="Park M.J."/>
            <person name="Yang S.-H."/>
        </authorList>
    </citation>
    <scope>NUCLEOTIDE SEQUENCE [LARGE SCALE GENOMIC DNA]</scope>
    <source>
        <strain evidence="6 7">MEBiC05379</strain>
    </source>
</reference>
<dbReference type="InterPro" id="IPR007627">
    <property type="entry name" value="RNA_pol_sigma70_r2"/>
</dbReference>
<dbReference type="Proteomes" id="UP001337305">
    <property type="component" value="Unassembled WGS sequence"/>
</dbReference>